<dbReference type="InterPro" id="IPR038072">
    <property type="entry name" value="GspK_central_sf"/>
</dbReference>
<keyword evidence="1" id="KW-1133">Transmembrane helix</keyword>
<reference evidence="3" key="1">
    <citation type="submission" date="2020-01" db="EMBL/GenBank/DDBJ databases">
        <authorList>
            <person name="Meier V. D."/>
            <person name="Meier V D."/>
        </authorList>
    </citation>
    <scope>NUCLEOTIDE SEQUENCE</scope>
    <source>
        <strain evidence="3">HLG_WM_MAG_02</strain>
    </source>
</reference>
<keyword evidence="1" id="KW-0472">Membrane</keyword>
<dbReference type="AlphaFoldDB" id="A0A6S6T4S1"/>
<dbReference type="Pfam" id="PF21687">
    <property type="entry name" value="T2SSK_1st"/>
    <property type="match status" value="1"/>
</dbReference>
<evidence type="ECO:0000313" key="3">
    <source>
        <dbReference type="EMBL" id="CAA6813803.1"/>
    </source>
</evidence>
<dbReference type="EMBL" id="CACVAZ010000087">
    <property type="protein sequence ID" value="CAA6813803.1"/>
    <property type="molecule type" value="Genomic_DNA"/>
</dbReference>
<evidence type="ECO:0000256" key="1">
    <source>
        <dbReference type="SAM" id="Phobius"/>
    </source>
</evidence>
<evidence type="ECO:0000259" key="2">
    <source>
        <dbReference type="Pfam" id="PF21687"/>
    </source>
</evidence>
<gene>
    <name evidence="3" type="ORF">HELGO_WM41004</name>
</gene>
<dbReference type="InterPro" id="IPR049031">
    <property type="entry name" value="T2SSK_SAM-like_1st"/>
</dbReference>
<dbReference type="Gene3D" id="1.10.40.60">
    <property type="entry name" value="EpsJ-like"/>
    <property type="match status" value="1"/>
</dbReference>
<accession>A0A6S6T4S1</accession>
<name>A0A6S6T4S1_9BACT</name>
<protein>
    <recommendedName>
        <fullName evidence="2">T2SS protein K first SAM-like domain-containing protein</fullName>
    </recommendedName>
</protein>
<proteinExistence type="predicted"/>
<sequence length="313" mass="35708">MGYCMMNKTILHKKAFAFSITMWIIASLLFATVVILRFAKDEVKLSSGLNDKLTTQLMAESLLESLKFYVVTGDYTSTSLKNNLLSKSIYSLPSEIIVDGREYNLSQQMSISLQDTSGMLHVMHTPSSIVAQVLSPEEGYDLQGILKDSLDDWRDEDNVARVNGAEQNAYQALDKKNKVRNTKAIQDIHELKLIHGFDQVDFKHIESNFYYGRGTSANLMLVKNADYLAFILGVDKNFIEKMFELRESEPMKFRKNIGALPNYNDDYFSFGLSKQFKVKIKVQEGNSQSILKVMISFKKLNSRPYMTLSYTLQ</sequence>
<organism evidence="3">
    <name type="scientific">uncultured Sulfurovum sp</name>
    <dbReference type="NCBI Taxonomy" id="269237"/>
    <lineage>
        <taxon>Bacteria</taxon>
        <taxon>Pseudomonadati</taxon>
        <taxon>Campylobacterota</taxon>
        <taxon>Epsilonproteobacteria</taxon>
        <taxon>Campylobacterales</taxon>
        <taxon>Sulfurovaceae</taxon>
        <taxon>Sulfurovum</taxon>
        <taxon>environmental samples</taxon>
    </lineage>
</organism>
<dbReference type="SUPFAM" id="SSF158544">
    <property type="entry name" value="GspK insert domain-like"/>
    <property type="match status" value="1"/>
</dbReference>
<feature type="transmembrane region" description="Helical" evidence="1">
    <location>
        <begin position="15"/>
        <end position="36"/>
    </location>
</feature>
<feature type="domain" description="T2SS protein K first SAM-like" evidence="2">
    <location>
        <begin position="145"/>
        <end position="205"/>
    </location>
</feature>
<keyword evidence="1" id="KW-0812">Transmembrane</keyword>